<organism evidence="5 6">
    <name type="scientific">Neomesorhizobium albiziae</name>
    <dbReference type="NCBI Taxonomy" id="335020"/>
    <lineage>
        <taxon>Bacteria</taxon>
        <taxon>Pseudomonadati</taxon>
        <taxon>Pseudomonadota</taxon>
        <taxon>Alphaproteobacteria</taxon>
        <taxon>Hyphomicrobiales</taxon>
        <taxon>Phyllobacteriaceae</taxon>
        <taxon>Neomesorhizobium</taxon>
    </lineage>
</organism>
<gene>
    <name evidence="5" type="ORF">SAMN04488498_10299</name>
</gene>
<reference evidence="5 6" key="1">
    <citation type="submission" date="2016-10" db="EMBL/GenBank/DDBJ databases">
        <authorList>
            <person name="Varghese N."/>
            <person name="Submissions S."/>
        </authorList>
    </citation>
    <scope>NUCLEOTIDE SEQUENCE [LARGE SCALE GENOMIC DNA]</scope>
    <source>
        <strain evidence="5 6">DSM 21822</strain>
    </source>
</reference>
<dbReference type="Pfam" id="PF02563">
    <property type="entry name" value="Poly_export"/>
    <property type="match status" value="1"/>
</dbReference>
<dbReference type="Proteomes" id="UP000323300">
    <property type="component" value="Unassembled WGS sequence"/>
</dbReference>
<evidence type="ECO:0000313" key="6">
    <source>
        <dbReference type="Proteomes" id="UP000323300"/>
    </source>
</evidence>
<dbReference type="InterPro" id="IPR058781">
    <property type="entry name" value="HH_AprE-like"/>
</dbReference>
<feature type="domain" description="AprE-like long alpha-helical hairpin" evidence="4">
    <location>
        <begin position="178"/>
        <end position="356"/>
    </location>
</feature>
<feature type="coiled-coil region" evidence="2">
    <location>
        <begin position="240"/>
        <end position="274"/>
    </location>
</feature>
<evidence type="ECO:0000256" key="1">
    <source>
        <dbReference type="ARBA" id="ARBA00022729"/>
    </source>
</evidence>
<dbReference type="EMBL" id="FOSL01000002">
    <property type="protein sequence ID" value="SFK04803.1"/>
    <property type="molecule type" value="Genomic_DNA"/>
</dbReference>
<sequence length="426" mass="46361">MTELRTRQPLQDPRRLSAAFFLIAAFFLMLSPLRADAAEYQLGVMDKLRIRVVEWRTAEGAFRDWAAINGDYAVGASGKLSLPFIGETEAAGRTTAEIAKTIGDQLQQKFGLLDRPDASVELAEYRPIFIAGDAQTPGQYPYSPDLTVLKAVSLAGGLRRTPEGAQGVERNFITAEGNRDVYVAERNRLYAKRARLVAEMEGKDRIEAPKELQDVQDAQALMAEEASIMQTRDQRMRLQLTAIEDLKRLLQNEITSLEKKSATQTRQIELAREELKGIGNLADRGLVVNSRVLTTEQKIADLEGKILDLDTAALRAKQDINKAGQDATNLGNDRAAELAAQRQQAEADIAGLTLKIEMYQGLMAEALSKAPEAAARSAAANSVPQATFTIVRTTDGKSGEISAEEGTPVLPGDVVKVTIAGLPAVN</sequence>
<dbReference type="Gene3D" id="3.30.1950.10">
    <property type="entry name" value="wza like domain"/>
    <property type="match status" value="1"/>
</dbReference>
<evidence type="ECO:0000256" key="2">
    <source>
        <dbReference type="SAM" id="Coils"/>
    </source>
</evidence>
<name>A0A1I3WC72_9HYPH</name>
<dbReference type="PANTHER" id="PTHR33619">
    <property type="entry name" value="POLYSACCHARIDE EXPORT PROTEIN GFCE-RELATED"/>
    <property type="match status" value="1"/>
</dbReference>
<evidence type="ECO:0000259" key="4">
    <source>
        <dbReference type="Pfam" id="PF25994"/>
    </source>
</evidence>
<dbReference type="Gene3D" id="3.10.560.10">
    <property type="entry name" value="Outer membrane lipoprotein wza domain like"/>
    <property type="match status" value="2"/>
</dbReference>
<keyword evidence="6" id="KW-1185">Reference proteome</keyword>
<accession>A0A1I3WC72</accession>
<evidence type="ECO:0000313" key="5">
    <source>
        <dbReference type="EMBL" id="SFK04803.1"/>
    </source>
</evidence>
<protein>
    <submittedName>
        <fullName evidence="5">Exopolysaccharide production protein ExoF</fullName>
    </submittedName>
</protein>
<keyword evidence="1" id="KW-0732">Signal</keyword>
<dbReference type="InterPro" id="IPR049712">
    <property type="entry name" value="Poly_export"/>
</dbReference>
<dbReference type="RefSeq" id="WP_244621607.1">
    <property type="nucleotide sequence ID" value="NZ_BSPE01000028.1"/>
</dbReference>
<dbReference type="PANTHER" id="PTHR33619:SF3">
    <property type="entry name" value="POLYSACCHARIDE EXPORT PROTEIN GFCE-RELATED"/>
    <property type="match status" value="1"/>
</dbReference>
<dbReference type="InterPro" id="IPR003715">
    <property type="entry name" value="Poly_export_N"/>
</dbReference>
<evidence type="ECO:0000259" key="3">
    <source>
        <dbReference type="Pfam" id="PF02563"/>
    </source>
</evidence>
<dbReference type="Pfam" id="PF25994">
    <property type="entry name" value="HH_AprE"/>
    <property type="match status" value="1"/>
</dbReference>
<dbReference type="GO" id="GO:0015159">
    <property type="term" value="F:polysaccharide transmembrane transporter activity"/>
    <property type="evidence" value="ECO:0007669"/>
    <property type="project" value="InterPro"/>
</dbReference>
<dbReference type="AlphaFoldDB" id="A0A1I3WC72"/>
<proteinExistence type="predicted"/>
<keyword evidence="2" id="KW-0175">Coiled coil</keyword>
<feature type="domain" description="Polysaccharide export protein N-terminal" evidence="3">
    <location>
        <begin position="36"/>
        <end position="122"/>
    </location>
</feature>